<feature type="compositionally biased region" description="Basic and acidic residues" evidence="1">
    <location>
        <begin position="334"/>
        <end position="345"/>
    </location>
</feature>
<evidence type="ECO:0000256" key="1">
    <source>
        <dbReference type="SAM" id="MobiDB-lite"/>
    </source>
</evidence>
<feature type="compositionally biased region" description="Basic and acidic residues" evidence="1">
    <location>
        <begin position="291"/>
        <end position="302"/>
    </location>
</feature>
<feature type="compositionally biased region" description="Basic and acidic residues" evidence="1">
    <location>
        <begin position="1"/>
        <end position="13"/>
    </location>
</feature>
<name>A0A5J4UBC7_9EUKA</name>
<dbReference type="EMBL" id="SNRW01017966">
    <property type="protein sequence ID" value="KAA6367799.1"/>
    <property type="molecule type" value="Genomic_DNA"/>
</dbReference>
<feature type="region of interest" description="Disordered" evidence="1">
    <location>
        <begin position="1"/>
        <end position="60"/>
    </location>
</feature>
<dbReference type="Proteomes" id="UP000324800">
    <property type="component" value="Unassembled WGS sequence"/>
</dbReference>
<evidence type="ECO:0000313" key="2">
    <source>
        <dbReference type="EMBL" id="KAA6367799.1"/>
    </source>
</evidence>
<proteinExistence type="predicted"/>
<feature type="region of interest" description="Disordered" evidence="1">
    <location>
        <begin position="291"/>
        <end position="356"/>
    </location>
</feature>
<feature type="region of interest" description="Disordered" evidence="1">
    <location>
        <begin position="510"/>
        <end position="542"/>
    </location>
</feature>
<gene>
    <name evidence="2" type="ORF">EZS28_036675</name>
</gene>
<feature type="region of interest" description="Disordered" evidence="1">
    <location>
        <begin position="187"/>
        <end position="207"/>
    </location>
</feature>
<feature type="region of interest" description="Disordered" evidence="1">
    <location>
        <begin position="242"/>
        <end position="275"/>
    </location>
</feature>
<feature type="compositionally biased region" description="Polar residues" evidence="1">
    <location>
        <begin position="510"/>
        <end position="520"/>
    </location>
</feature>
<feature type="compositionally biased region" description="Polar residues" evidence="1">
    <location>
        <begin position="317"/>
        <end position="332"/>
    </location>
</feature>
<accession>A0A5J4UBC7</accession>
<evidence type="ECO:0000313" key="3">
    <source>
        <dbReference type="Proteomes" id="UP000324800"/>
    </source>
</evidence>
<reference evidence="2 3" key="1">
    <citation type="submission" date="2019-03" db="EMBL/GenBank/DDBJ databases">
        <title>Single cell metagenomics reveals metabolic interactions within the superorganism composed of flagellate Streblomastix strix and complex community of Bacteroidetes bacteria on its surface.</title>
        <authorList>
            <person name="Treitli S.C."/>
            <person name="Kolisko M."/>
            <person name="Husnik F."/>
            <person name="Keeling P."/>
            <person name="Hampl V."/>
        </authorList>
    </citation>
    <scope>NUCLEOTIDE SEQUENCE [LARGE SCALE GENOMIC DNA]</scope>
    <source>
        <strain evidence="2">ST1C</strain>
    </source>
</reference>
<feature type="compositionally biased region" description="Basic and acidic residues" evidence="1">
    <location>
        <begin position="31"/>
        <end position="59"/>
    </location>
</feature>
<organism evidence="2 3">
    <name type="scientific">Streblomastix strix</name>
    <dbReference type="NCBI Taxonomy" id="222440"/>
    <lineage>
        <taxon>Eukaryota</taxon>
        <taxon>Metamonada</taxon>
        <taxon>Preaxostyla</taxon>
        <taxon>Oxymonadida</taxon>
        <taxon>Streblomastigidae</taxon>
        <taxon>Streblomastix</taxon>
    </lineage>
</organism>
<protein>
    <submittedName>
        <fullName evidence="2">Uncharacterized protein</fullName>
    </submittedName>
</protein>
<feature type="non-terminal residue" evidence="2">
    <location>
        <position position="1"/>
    </location>
</feature>
<comment type="caution">
    <text evidence="2">The sequence shown here is derived from an EMBL/GenBank/DDBJ whole genome shotgun (WGS) entry which is preliminary data.</text>
</comment>
<dbReference type="AlphaFoldDB" id="A0A5J4UBC7"/>
<sequence length="542" mass="63643">VQDPRNRNKDSTKTTKQKQSPIPRLTSRISWTEEERDQERRKGRDFENRETDKENREILDGNGRINSEIFRSMGNNQHQRLHPIRIYPPVERQLEYQQPITVVRDNQIQGNRGRSKRIQDNVGRGIEREHCNIDQKGINQMVQSDIHDKESKRKMEKDTGCKSFEQIDRRLPLQDAQFDRSKTDNQTWGLGHFTRPHLRISPSNSPSRITTIPSIRVPKQPLHIQGNAVWNQTLTNILCNSNGTNNVTDKNENRDQNNQLRRRYPSPPSEQGILKEHDWESDRYTEVFRIHNEHGKERDRTESNSNIPRMGMESSKRNSQNETEEAFTSPTRFIQHEKMDKDKNRNNSKINSETNRKTELSKTIILRSFTLPEHNGSSESISCKTERMEYNDDNEQNSNFRYKLVDSETQSEHSSTINIDITANDNDNRRSTQWMWFNIGKGTGNDSGGSWNLEQKISEVIKQQQGNQSYNLRPMKFRQNLKEFASSIPNDQKRQQYSSFRYQEMERINITNKGNQTGTLNIRKVRNSDPDYSPPRSQKRNS</sequence>